<dbReference type="RefSeq" id="WP_175526918.1">
    <property type="nucleotide sequence ID" value="NZ_FOOA01000021.1"/>
</dbReference>
<dbReference type="GO" id="GO:0003677">
    <property type="term" value="F:DNA binding"/>
    <property type="evidence" value="ECO:0007669"/>
    <property type="project" value="UniProtKB-KW"/>
</dbReference>
<feature type="domain" description="RNA polymerase sigma-70 region 2" evidence="6">
    <location>
        <begin position="39"/>
        <end position="99"/>
    </location>
</feature>
<dbReference type="SUPFAM" id="SSF88946">
    <property type="entry name" value="Sigma2 domain of RNA polymerase sigma factors"/>
    <property type="match status" value="1"/>
</dbReference>
<reference evidence="8 9" key="1">
    <citation type="submission" date="2020-08" db="EMBL/GenBank/DDBJ databases">
        <title>Genomic Encyclopedia of Type Strains, Phase IV (KMG-IV): sequencing the most valuable type-strain genomes for metagenomic binning, comparative biology and taxonomic classification.</title>
        <authorList>
            <person name="Goeker M."/>
        </authorList>
    </citation>
    <scope>NUCLEOTIDE SEQUENCE [LARGE SCALE GENOMIC DNA]</scope>
    <source>
        <strain evidence="8 9">DSM 25024</strain>
    </source>
</reference>
<keyword evidence="3" id="KW-0731">Sigma factor</keyword>
<protein>
    <submittedName>
        <fullName evidence="8">RNA polymerase sigma-70 factor (ECF subfamily)</fullName>
    </submittedName>
</protein>
<dbReference type="PANTHER" id="PTHR43133">
    <property type="entry name" value="RNA POLYMERASE ECF-TYPE SIGMA FACTO"/>
    <property type="match status" value="1"/>
</dbReference>
<name>A0A7W6BYJ6_9HYPH</name>
<dbReference type="Gene3D" id="1.10.10.10">
    <property type="entry name" value="Winged helix-like DNA-binding domain superfamily/Winged helix DNA-binding domain"/>
    <property type="match status" value="1"/>
</dbReference>
<dbReference type="NCBIfam" id="TIGR02937">
    <property type="entry name" value="sigma70-ECF"/>
    <property type="match status" value="1"/>
</dbReference>
<dbReference type="EMBL" id="JACIDO010000007">
    <property type="protein sequence ID" value="MBB3937120.1"/>
    <property type="molecule type" value="Genomic_DNA"/>
</dbReference>
<gene>
    <name evidence="8" type="ORF">GGR05_003285</name>
</gene>
<keyword evidence="9" id="KW-1185">Reference proteome</keyword>
<dbReference type="PANTHER" id="PTHR43133:SF62">
    <property type="entry name" value="RNA POLYMERASE SIGMA FACTOR SIGZ"/>
    <property type="match status" value="1"/>
</dbReference>
<dbReference type="Pfam" id="PF04542">
    <property type="entry name" value="Sigma70_r2"/>
    <property type="match status" value="1"/>
</dbReference>
<organism evidence="8 9">
    <name type="scientific">Aureimonas phyllosphaerae</name>
    <dbReference type="NCBI Taxonomy" id="1166078"/>
    <lineage>
        <taxon>Bacteria</taxon>
        <taxon>Pseudomonadati</taxon>
        <taxon>Pseudomonadota</taxon>
        <taxon>Alphaproteobacteria</taxon>
        <taxon>Hyphomicrobiales</taxon>
        <taxon>Aurantimonadaceae</taxon>
        <taxon>Aureimonas</taxon>
    </lineage>
</organism>
<keyword evidence="5" id="KW-0804">Transcription</keyword>
<accession>A0A7W6BYJ6</accession>
<evidence type="ECO:0000313" key="9">
    <source>
        <dbReference type="Proteomes" id="UP000531216"/>
    </source>
</evidence>
<dbReference type="InterPro" id="IPR007630">
    <property type="entry name" value="RNA_pol_sigma70_r4"/>
</dbReference>
<evidence type="ECO:0000256" key="1">
    <source>
        <dbReference type="ARBA" id="ARBA00010641"/>
    </source>
</evidence>
<evidence type="ECO:0000313" key="8">
    <source>
        <dbReference type="EMBL" id="MBB3937120.1"/>
    </source>
</evidence>
<dbReference type="Proteomes" id="UP000531216">
    <property type="component" value="Unassembled WGS sequence"/>
</dbReference>
<dbReference type="GO" id="GO:0016987">
    <property type="term" value="F:sigma factor activity"/>
    <property type="evidence" value="ECO:0007669"/>
    <property type="project" value="UniProtKB-KW"/>
</dbReference>
<evidence type="ECO:0000259" key="7">
    <source>
        <dbReference type="Pfam" id="PF04545"/>
    </source>
</evidence>
<dbReference type="InterPro" id="IPR014284">
    <property type="entry name" value="RNA_pol_sigma-70_dom"/>
</dbReference>
<dbReference type="InterPro" id="IPR013325">
    <property type="entry name" value="RNA_pol_sigma_r2"/>
</dbReference>
<dbReference type="InterPro" id="IPR039425">
    <property type="entry name" value="RNA_pol_sigma-70-like"/>
</dbReference>
<feature type="domain" description="RNA polymerase sigma-70 region 4" evidence="7">
    <location>
        <begin position="136"/>
        <end position="184"/>
    </location>
</feature>
<comment type="caution">
    <text evidence="8">The sequence shown here is derived from an EMBL/GenBank/DDBJ whole genome shotgun (WGS) entry which is preliminary data.</text>
</comment>
<keyword evidence="2" id="KW-0805">Transcription regulation</keyword>
<dbReference type="InterPro" id="IPR036388">
    <property type="entry name" value="WH-like_DNA-bd_sf"/>
</dbReference>
<dbReference type="GO" id="GO:0006352">
    <property type="term" value="P:DNA-templated transcription initiation"/>
    <property type="evidence" value="ECO:0007669"/>
    <property type="project" value="InterPro"/>
</dbReference>
<evidence type="ECO:0000256" key="3">
    <source>
        <dbReference type="ARBA" id="ARBA00023082"/>
    </source>
</evidence>
<proteinExistence type="inferred from homology"/>
<dbReference type="SUPFAM" id="SSF88659">
    <property type="entry name" value="Sigma3 and sigma4 domains of RNA polymerase sigma factors"/>
    <property type="match status" value="1"/>
</dbReference>
<evidence type="ECO:0000256" key="4">
    <source>
        <dbReference type="ARBA" id="ARBA00023125"/>
    </source>
</evidence>
<keyword evidence="4" id="KW-0238">DNA-binding</keyword>
<dbReference type="AlphaFoldDB" id="A0A7W6BYJ6"/>
<evidence type="ECO:0000256" key="5">
    <source>
        <dbReference type="ARBA" id="ARBA00023163"/>
    </source>
</evidence>
<dbReference type="InterPro" id="IPR007627">
    <property type="entry name" value="RNA_pol_sigma70_r2"/>
</dbReference>
<evidence type="ECO:0000256" key="2">
    <source>
        <dbReference type="ARBA" id="ARBA00023015"/>
    </source>
</evidence>
<dbReference type="Gene3D" id="1.10.1740.10">
    <property type="match status" value="1"/>
</dbReference>
<evidence type="ECO:0000259" key="6">
    <source>
        <dbReference type="Pfam" id="PF04542"/>
    </source>
</evidence>
<sequence length="189" mass="20577">MLHGPSTEDARQRLVLALGRVADGERDALRTVYDLTSAKLFGVTLRILNDEAEAEDVLQDVFVTVWNRASGFDPARASPITWLCTLARNRAIDRLRALRHHRAGTDLEAADEVADEAPDALSQLEADGEARRLAGCLDGLEPRAAQAIRAAFFGGRTYEDLAQGAGVPLGTMKSVIRRGLIRLKGCLEE</sequence>
<dbReference type="InterPro" id="IPR013324">
    <property type="entry name" value="RNA_pol_sigma_r3/r4-like"/>
</dbReference>
<dbReference type="Pfam" id="PF04545">
    <property type="entry name" value="Sigma70_r4"/>
    <property type="match status" value="1"/>
</dbReference>
<comment type="similarity">
    <text evidence="1">Belongs to the sigma-70 factor family. ECF subfamily.</text>
</comment>